<dbReference type="AlphaFoldDB" id="A0AAN1QPU0"/>
<dbReference type="SUPFAM" id="SSF158668">
    <property type="entry name" value="MtlR-like"/>
    <property type="match status" value="1"/>
</dbReference>
<dbReference type="RefSeq" id="WP_208673881.1">
    <property type="nucleotide sequence ID" value="NZ_CP030139.2"/>
</dbReference>
<dbReference type="InterPro" id="IPR007761">
    <property type="entry name" value="MtlR-like"/>
</dbReference>
<accession>A0AAN1QPU0</accession>
<name>A0AAN1QPU0_SYNEL</name>
<dbReference type="Proteomes" id="UP000267249">
    <property type="component" value="Chromosome"/>
</dbReference>
<evidence type="ECO:0000313" key="1">
    <source>
        <dbReference type="EMBL" id="AZB73266.1"/>
    </source>
</evidence>
<dbReference type="PANTHER" id="PTHR37941">
    <property type="entry name" value="FUMARASE E-RELATED"/>
    <property type="match status" value="1"/>
</dbReference>
<gene>
    <name evidence="1" type="ORF">DOP62_11550</name>
</gene>
<proteinExistence type="predicted"/>
<sequence length="182" mass="20086">MPPNFDSSQIAAAAQALVLQMMAERGRGVVLVGAARLDLALERLLQSVMMPLGDEEDTLFIPDRSLGSFAAKITLAARLGLLDPTVEKALNSIRSVRNDFAHSAGDTSLSEARHQKRLAKAYQEARKNPLWQPLEQVFNEHSVTINSRDREFILLVTILAAFIDACTALQTPFRPRATVRFS</sequence>
<evidence type="ECO:0000313" key="2">
    <source>
        <dbReference type="Proteomes" id="UP000267249"/>
    </source>
</evidence>
<organism evidence="1 2">
    <name type="scientific">Synechococcus elongatus PCC 11801</name>
    <dbReference type="NCBI Taxonomy" id="2219813"/>
    <lineage>
        <taxon>Bacteria</taxon>
        <taxon>Bacillati</taxon>
        <taxon>Cyanobacteriota</taxon>
        <taxon>Cyanophyceae</taxon>
        <taxon>Synechococcales</taxon>
        <taxon>Synechococcaceae</taxon>
        <taxon>Synechococcus</taxon>
    </lineage>
</organism>
<dbReference type="InterPro" id="IPR038026">
    <property type="entry name" value="MtlR-like_sf"/>
</dbReference>
<dbReference type="PANTHER" id="PTHR37941:SF1">
    <property type="entry name" value="FUMARASE E-RELATED"/>
    <property type="match status" value="1"/>
</dbReference>
<protein>
    <submittedName>
        <fullName evidence="1">DUF4145 domain-containing protein</fullName>
    </submittedName>
</protein>
<dbReference type="GO" id="GO:0045892">
    <property type="term" value="P:negative regulation of DNA-templated transcription"/>
    <property type="evidence" value="ECO:0007669"/>
    <property type="project" value="TreeGrafter"/>
</dbReference>
<dbReference type="Gene3D" id="1.20.120.330">
    <property type="entry name" value="Nucleotidyltransferases domain 2"/>
    <property type="match status" value="1"/>
</dbReference>
<reference evidence="1 2" key="1">
    <citation type="journal article" date="2018" name="Sci. Rep.">
        <title>Genome Features and Biochemical Characteristics of a Robust, Fast Growing and Naturally Transformable Cyanobacterium Synechococcus elongatus PCC 11801 Isolated from India.</title>
        <authorList>
            <person name="Jaiswal D."/>
            <person name="Sengupta A."/>
            <person name="Sohoni S."/>
            <person name="Sengupta S."/>
            <person name="Phadnavis A.G."/>
            <person name="Pakrasi H.B."/>
            <person name="Wangikar P.P."/>
        </authorList>
    </citation>
    <scope>NUCLEOTIDE SEQUENCE [LARGE SCALE GENOMIC DNA]</scope>
    <source>
        <strain evidence="1 2">PCC 11801</strain>
    </source>
</reference>
<dbReference type="EMBL" id="CP030139">
    <property type="protein sequence ID" value="AZB73266.1"/>
    <property type="molecule type" value="Genomic_DNA"/>
</dbReference>